<accession>A0A075GNK5</accession>
<feature type="domain" description="Cyclophilin TM1367-like" evidence="1">
    <location>
        <begin position="13"/>
        <end position="123"/>
    </location>
</feature>
<dbReference type="SUPFAM" id="SSF50891">
    <property type="entry name" value="Cyclophilin-like"/>
    <property type="match status" value="1"/>
</dbReference>
<dbReference type="InterPro" id="IPR029000">
    <property type="entry name" value="Cyclophilin-like_dom_sf"/>
</dbReference>
<dbReference type="InterPro" id="IPR025658">
    <property type="entry name" value="Cyclophilin_TM1367"/>
</dbReference>
<dbReference type="EMBL" id="KF900677">
    <property type="protein sequence ID" value="AIF03353.1"/>
    <property type="molecule type" value="Genomic_DNA"/>
</dbReference>
<sequence>MDSGSVSKSQVILEIKGKIKIKCELKRHLSPSLVGTIIRSLPVTGTIHILGTSGVYVESHIESGGERTRNEFKKGDIAFLSVGHAFCFFHKDTKVGKDLTPIGKILEGVDELLNASSGDEVSIYCDAG</sequence>
<evidence type="ECO:0000313" key="2">
    <source>
        <dbReference type="EMBL" id="AIF03353.1"/>
    </source>
</evidence>
<proteinExistence type="predicted"/>
<dbReference type="AlphaFoldDB" id="A0A075GNK5"/>
<dbReference type="Pfam" id="PF04126">
    <property type="entry name" value="Cyclophil_like"/>
    <property type="match status" value="1"/>
</dbReference>
<reference evidence="2" key="1">
    <citation type="journal article" date="2014" name="Genome Biol. Evol.">
        <title>Pangenome evidence for extensive interdomain horizontal transfer affecting lineage core and shell genes in uncultured planktonic thaumarchaeota and euryarchaeota.</title>
        <authorList>
            <person name="Deschamps P."/>
            <person name="Zivanovic Y."/>
            <person name="Moreira D."/>
            <person name="Rodriguez-Valera F."/>
            <person name="Lopez-Garcia P."/>
        </authorList>
    </citation>
    <scope>NUCLEOTIDE SEQUENCE</scope>
</reference>
<name>A0A075GNK5_9ARCH</name>
<organism evidence="2">
    <name type="scientific">uncultured marine thaumarchaeote KM3_164_C03</name>
    <dbReference type="NCBI Taxonomy" id="1456035"/>
    <lineage>
        <taxon>Archaea</taxon>
        <taxon>Nitrososphaerota</taxon>
        <taxon>environmental samples</taxon>
    </lineage>
</organism>
<protein>
    <recommendedName>
        <fullName evidence="1">Cyclophilin TM1367-like domain-containing protein</fullName>
    </recommendedName>
</protein>
<dbReference type="Gene3D" id="2.40.100.20">
    <property type="match status" value="1"/>
</dbReference>
<evidence type="ECO:0000259" key="1">
    <source>
        <dbReference type="Pfam" id="PF04126"/>
    </source>
</evidence>